<evidence type="ECO:0000313" key="1">
    <source>
        <dbReference type="EMBL" id="USR41944.1"/>
    </source>
</evidence>
<dbReference type="Pfam" id="PF14559">
    <property type="entry name" value="TPR_19"/>
    <property type="match status" value="1"/>
</dbReference>
<sequence>MKDAVMNADELLRAGKLDEALNALQDQVRAQPSNASLRVFLFQLLAVLGQWSRAQNQLKVAGELDASTLAMVQTYRSALECEALRAEVFAGRLTPVLLGEPAPWLAPLIQALQVDARGHAEAAQALRDQAFEAAPAVPGELNGEAFAWCADADPRLGPVLELIVNGRYVWLPMENIASLTCEAPSDLRDLVWMPAELTLRNGGSTVALIPSRYPDTVQLGDDAARLARKLDWLDNGLPIGQRLFATDLGDTALFELRSLTLGAGAA</sequence>
<dbReference type="SUPFAM" id="SSF144059">
    <property type="entry name" value="ImpE-like"/>
    <property type="match status" value="1"/>
</dbReference>
<dbReference type="Proteomes" id="UP001054897">
    <property type="component" value="Chromosome"/>
</dbReference>
<dbReference type="Pfam" id="PF07024">
    <property type="entry name" value="ImpE"/>
    <property type="match status" value="1"/>
</dbReference>
<dbReference type="PIRSF" id="PIRSF029288">
    <property type="entry name" value="SciE_ImpE"/>
    <property type="match status" value="1"/>
</dbReference>
<organism evidence="1 2">
    <name type="scientific">Ectopseudomonas hydrolytica</name>
    <dbReference type="NCBI Taxonomy" id="2493633"/>
    <lineage>
        <taxon>Bacteria</taxon>
        <taxon>Pseudomonadati</taxon>
        <taxon>Pseudomonadota</taxon>
        <taxon>Gammaproteobacteria</taxon>
        <taxon>Pseudomonadales</taxon>
        <taxon>Pseudomonadaceae</taxon>
        <taxon>Ectopseudomonas</taxon>
    </lineage>
</organism>
<dbReference type="Gene3D" id="1.25.40.10">
    <property type="entry name" value="Tetratricopeptide repeat domain"/>
    <property type="match status" value="1"/>
</dbReference>
<keyword evidence="2" id="KW-1185">Reference proteome</keyword>
<evidence type="ECO:0000313" key="2">
    <source>
        <dbReference type="Proteomes" id="UP001054897"/>
    </source>
</evidence>
<gene>
    <name evidence="1" type="ORF">L1F06_011155</name>
</gene>
<proteinExistence type="predicted"/>
<accession>A0ABY5AG64</accession>
<protein>
    <submittedName>
        <fullName evidence="1">Tetratricopeptide repeat protein</fullName>
    </submittedName>
</protein>
<name>A0ABY5AG64_9GAMM</name>
<dbReference type="EMBL" id="CP099397">
    <property type="protein sequence ID" value="USR41944.1"/>
    <property type="molecule type" value="Genomic_DNA"/>
</dbReference>
<dbReference type="InterPro" id="IPR009211">
    <property type="entry name" value="TagJ"/>
</dbReference>
<reference evidence="1" key="1">
    <citation type="submission" date="2022-06" db="EMBL/GenBank/DDBJ databases">
        <title>Complete genome of Pseudomonas hydrolytica DSWY01T.</title>
        <authorList>
            <person name="Jung J."/>
            <person name="Jeon C.O."/>
        </authorList>
    </citation>
    <scope>NUCLEOTIDE SEQUENCE</scope>
    <source>
        <strain evidence="1">DSWY01</strain>
    </source>
</reference>
<dbReference type="InterPro" id="IPR011990">
    <property type="entry name" value="TPR-like_helical_dom_sf"/>
</dbReference>